<feature type="transmembrane region" description="Helical" evidence="2">
    <location>
        <begin position="32"/>
        <end position="57"/>
    </location>
</feature>
<dbReference type="EMBL" id="VCHX02000158">
    <property type="protein sequence ID" value="TPQ19473.1"/>
    <property type="molecule type" value="Genomic_DNA"/>
</dbReference>
<accession>A0A505D4Q3</accession>
<keyword evidence="2" id="KW-1133">Transmembrane helix</keyword>
<keyword evidence="2" id="KW-0472">Membrane</keyword>
<evidence type="ECO:0000313" key="3">
    <source>
        <dbReference type="EMBL" id="TPQ19473.1"/>
    </source>
</evidence>
<reference evidence="3 4" key="1">
    <citation type="submission" date="2019-06" db="EMBL/GenBank/DDBJ databases">
        <title>Streptomyces sporangiiformans sp. nov., a novel actinomycete isolated from soil in Mount Song.</title>
        <authorList>
            <person name="Han L."/>
        </authorList>
    </citation>
    <scope>NUCLEOTIDE SEQUENCE [LARGE SCALE GENOMIC DNA]</scope>
    <source>
        <strain evidence="3 4">NEAU-SSA 1</strain>
    </source>
</reference>
<evidence type="ECO:0000256" key="1">
    <source>
        <dbReference type="SAM" id="MobiDB-lite"/>
    </source>
</evidence>
<protein>
    <submittedName>
        <fullName evidence="3">Uncharacterized protein</fullName>
    </submittedName>
</protein>
<organism evidence="3 4">
    <name type="scientific">Streptomyces sporangiiformans</name>
    <dbReference type="NCBI Taxonomy" id="2315329"/>
    <lineage>
        <taxon>Bacteria</taxon>
        <taxon>Bacillati</taxon>
        <taxon>Actinomycetota</taxon>
        <taxon>Actinomycetes</taxon>
        <taxon>Kitasatosporales</taxon>
        <taxon>Streptomycetaceae</taxon>
        <taxon>Streptomyces</taxon>
    </lineage>
</organism>
<keyword evidence="2" id="KW-0812">Transmembrane</keyword>
<feature type="transmembrane region" description="Helical" evidence="2">
    <location>
        <begin position="63"/>
        <end position="84"/>
    </location>
</feature>
<dbReference type="RefSeq" id="WP_140935944.1">
    <property type="nucleotide sequence ID" value="NZ_QXMJ01000158.1"/>
</dbReference>
<feature type="compositionally biased region" description="Low complexity" evidence="1">
    <location>
        <begin position="231"/>
        <end position="289"/>
    </location>
</feature>
<sequence length="289" mass="28649">MVTEPMAAGLQNYQGILMENLREEKRAPKRKVLDLTLVQVVASALATVVGAVLASLLGVTGTIIGAAVISTSATTGAAVFSHAFRRTGEGIRGRVPAVGVPRTPGQERAEHRADARAAFGLPADATAVDAMPPFGPGGPDDEHRGTTAASAASEAESVTTYRGGSLRRSIGWKKYALATGLVFALAMVTVTAVELIMGKPVAAVVKNEPGRGTSVGGGTAGTPGPADRRTPTPGASSGAASQTGGSASPDASAAPDTSSRPSSSSSSNASVSSAPSSGGAVRSSNATAD</sequence>
<dbReference type="AlphaFoldDB" id="A0A505D4Q3"/>
<feature type="compositionally biased region" description="Low complexity" evidence="1">
    <location>
        <begin position="148"/>
        <end position="157"/>
    </location>
</feature>
<feature type="region of interest" description="Disordered" evidence="1">
    <location>
        <begin position="207"/>
        <end position="289"/>
    </location>
</feature>
<evidence type="ECO:0000256" key="2">
    <source>
        <dbReference type="SAM" id="Phobius"/>
    </source>
</evidence>
<proteinExistence type="predicted"/>
<evidence type="ECO:0000313" key="4">
    <source>
        <dbReference type="Proteomes" id="UP000317378"/>
    </source>
</evidence>
<gene>
    <name evidence="3" type="ORF">FGD71_025460</name>
</gene>
<comment type="caution">
    <text evidence="3">The sequence shown here is derived from an EMBL/GenBank/DDBJ whole genome shotgun (WGS) entry which is preliminary data.</text>
</comment>
<name>A0A505D4Q3_9ACTN</name>
<keyword evidence="4" id="KW-1185">Reference proteome</keyword>
<feature type="transmembrane region" description="Helical" evidence="2">
    <location>
        <begin position="175"/>
        <end position="197"/>
    </location>
</feature>
<dbReference type="Proteomes" id="UP000317378">
    <property type="component" value="Unassembled WGS sequence"/>
</dbReference>
<feature type="region of interest" description="Disordered" evidence="1">
    <location>
        <begin position="134"/>
        <end position="163"/>
    </location>
</feature>